<comment type="caution">
    <text evidence="2">The sequence shown here is derived from an EMBL/GenBank/DDBJ whole genome shotgun (WGS) entry which is preliminary data.</text>
</comment>
<organism evidence="2 3">
    <name type="scientific">Paenibacillus barengoltzii G22</name>
    <dbReference type="NCBI Taxonomy" id="1235795"/>
    <lineage>
        <taxon>Bacteria</taxon>
        <taxon>Bacillati</taxon>
        <taxon>Bacillota</taxon>
        <taxon>Bacilli</taxon>
        <taxon>Bacillales</taxon>
        <taxon>Paenibacillaceae</taxon>
        <taxon>Paenibacillus</taxon>
    </lineage>
</organism>
<evidence type="ECO:0000313" key="2">
    <source>
        <dbReference type="EMBL" id="EOS55016.1"/>
    </source>
</evidence>
<reference evidence="2 3" key="1">
    <citation type="submission" date="2013-04" db="EMBL/GenBank/DDBJ databases">
        <title>The Genome Sequence of Paenibacillus barengoltzii G22.</title>
        <authorList>
            <consortium name="The Broad Institute Genomics Platform"/>
            <consortium name="The Broad Institute Genome Sequencing Center for Infectious Disease"/>
            <person name="Earl A."/>
            <person name="Xavier R."/>
            <person name="Elson C."/>
            <person name="Duck W."/>
            <person name="Walker B."/>
            <person name="Young S."/>
            <person name="Zeng Q."/>
            <person name="Gargeya S."/>
            <person name="Fitzgerald M."/>
            <person name="Haas B."/>
            <person name="Abouelleil A."/>
            <person name="Allen A.W."/>
            <person name="Alvarado L."/>
            <person name="Arachchi H.M."/>
            <person name="Berlin A.M."/>
            <person name="Chapman S.B."/>
            <person name="Gainer-Dewar J."/>
            <person name="Goldberg J."/>
            <person name="Griggs A."/>
            <person name="Gujja S."/>
            <person name="Hansen M."/>
            <person name="Howarth C."/>
            <person name="Imamovic A."/>
            <person name="Ireland A."/>
            <person name="Larimer J."/>
            <person name="McCowan C."/>
            <person name="Murphy C."/>
            <person name="Pearson M."/>
            <person name="Poon T.W."/>
            <person name="Priest M."/>
            <person name="Roberts A."/>
            <person name="Saif S."/>
            <person name="Shea T."/>
            <person name="Sisk P."/>
            <person name="Sykes S."/>
            <person name="Wortman J."/>
            <person name="Nusbaum C."/>
            <person name="Birren B."/>
        </authorList>
    </citation>
    <scope>NUCLEOTIDE SEQUENCE [LARGE SCALE GENOMIC DNA]</scope>
    <source>
        <strain evidence="2 3">G22</strain>
    </source>
</reference>
<dbReference type="AlphaFoldDB" id="R9L9D8"/>
<dbReference type="HOGENOM" id="CLU_065541_0_0_9"/>
<dbReference type="STRING" id="1235795.C812_02983"/>
<dbReference type="PATRIC" id="fig|1235795.3.peg.2954"/>
<evidence type="ECO:0000313" key="3">
    <source>
        <dbReference type="Proteomes" id="UP000019598"/>
    </source>
</evidence>
<evidence type="ECO:0000259" key="1">
    <source>
        <dbReference type="Pfam" id="PF09983"/>
    </source>
</evidence>
<dbReference type="EMBL" id="ASSZ01000026">
    <property type="protein sequence ID" value="EOS55016.1"/>
    <property type="molecule type" value="Genomic_DNA"/>
</dbReference>
<dbReference type="Pfam" id="PF09983">
    <property type="entry name" value="JetD_C"/>
    <property type="match status" value="1"/>
</dbReference>
<dbReference type="GeneID" id="43345956"/>
<name>R9L9D8_9BACL</name>
<dbReference type="Proteomes" id="UP000019598">
    <property type="component" value="Unassembled WGS sequence"/>
</dbReference>
<accession>R9L9D8</accession>
<sequence>MMRYKQKLIDFLCTFPKVTVGLSDLERAFQGEQIDYETFAGIVLELENEGSLGAVNSHGRNGKPLSLAYHYRIHKRLLQEEYVRELHQWSSRLHPDISLDIYYGLSPDIWRADLPYIEQIDAYLKRGSRPTRQAPAPERSYELVRDEKWITDHGGQALLERLGIWEQLQIVPVSDPLMLAVNPSIRFASKKHLHLIVENKSTFQGLVPELPGMAFSSLILGYGRKIVGNLGMLRLQYPVQSAEHEIYYFGDLDLEGILIWYDLHVKFGVELALPFYQACLKKPPARGKQNHRLNEEALRAFTRRFNKEESNQIIAMLGEGCYIPQETLKSEELIRVGREAVWSQKGCQSN</sequence>
<feature type="domain" description="Wadjet protein JetD C-terminal" evidence="1">
    <location>
        <begin position="194"/>
        <end position="269"/>
    </location>
</feature>
<dbReference type="RefSeq" id="WP_016313420.1">
    <property type="nucleotide sequence ID" value="NZ_KE159653.1"/>
</dbReference>
<protein>
    <recommendedName>
        <fullName evidence="1">Wadjet protein JetD C-terminal domain-containing protein</fullName>
    </recommendedName>
</protein>
<dbReference type="InterPro" id="IPR024534">
    <property type="entry name" value="JetD_C"/>
</dbReference>
<proteinExistence type="predicted"/>
<gene>
    <name evidence="2" type="ORF">C812_02983</name>
</gene>